<dbReference type="RefSeq" id="WP_197915195.1">
    <property type="nucleotide sequence ID" value="NZ_CP065628.1"/>
</dbReference>
<keyword evidence="5" id="KW-0347">Helicase</keyword>
<dbReference type="Pfam" id="PF09369">
    <property type="entry name" value="MZB"/>
    <property type="match status" value="1"/>
</dbReference>
<dbReference type="GO" id="GO:0043138">
    <property type="term" value="F:3'-5' DNA helicase activity"/>
    <property type="evidence" value="ECO:0007669"/>
    <property type="project" value="TreeGrafter"/>
</dbReference>
<accession>A0AB37GC66</accession>
<evidence type="ECO:0000259" key="3">
    <source>
        <dbReference type="PROSITE" id="PS51192"/>
    </source>
</evidence>
<dbReference type="Proteomes" id="UP000595198">
    <property type="component" value="Chromosome"/>
</dbReference>
<organism evidence="5 7">
    <name type="scientific">Corynebacterium amycolatum</name>
    <dbReference type="NCBI Taxonomy" id="43765"/>
    <lineage>
        <taxon>Bacteria</taxon>
        <taxon>Bacillati</taxon>
        <taxon>Actinomycetota</taxon>
        <taxon>Actinomycetes</taxon>
        <taxon>Mycobacteriales</taxon>
        <taxon>Corynebacteriaceae</taxon>
        <taxon>Corynebacterium</taxon>
    </lineage>
</organism>
<dbReference type="Pfam" id="PF00270">
    <property type="entry name" value="DEAD"/>
    <property type="match status" value="1"/>
</dbReference>
<name>A0AB37GC66_CORAY</name>
<gene>
    <name evidence="5" type="ORF">I6G95_03965</name>
    <name evidence="6" type="ORF">I6H48_04545</name>
</gene>
<dbReference type="SMART" id="SM00490">
    <property type="entry name" value="HELICc"/>
    <property type="match status" value="1"/>
</dbReference>
<sequence>MVSVESFGRELLGPVIRAHPRATVTHIADLPARAGVTAPWPEWVPDWLKEVLVDRGIENLWTHQAATANLAREGVHCVVATGTASGKSLGYLLPVLTELSATPAATALYLSPTKALGADQLDTARAMAPASLSSLISLYDGDTPQDARRAIRDHARWVFTNPDMLHVSVLGNHVRWTRMLRNLRYIVVDECHAYRGVFGANVSQILRRLLRLSREYGASPTVIFASATTNDPADQARRLIGEPVEAITEDGAPVGERTIALWEPGLLPDLQGENGAPVRRPAPTEAADIMADLLVEGARTLTFTRSRSSAEKVALGVRERLEKRRRSDITERIESYRAGYLAEERRDIERMLDDGTLLGVATTNALELGIDVGGLDAVVQAGFPGTVASFWQQAGRAGRRGQGALVVLVARDDPMDTYLVHNPSALLGRPVEKTVFDPRNPHVVWSHLYCAAVEKPVTTSQLQAWGTLPVAEDMVSAGWLRKRTWEGQEPVYYPTDRDEGPRIATAHDAVNVRGGDGQEVAIVDQTDGRLLGTIDLGRAMQQVHDGAVYLHRGESYLVDQLDFDSLVALVHPEQPRYSTSSRMDTTIRILDVDDMRHYQGLQVASCQVEVFHQVTSYLRRLDTGEILDSVELDYPPQRLVTRAVAYTMPESSLRSWGVGSDIAPGALHAAEHAAIGMLPLIATCDRWDIGGVSTVMHADTQQPTVFVYDGHPGGAGFADRGYEAFAQWIRATRDAVAACECESGCPSCIQSPKCGNGNDPLDKAGAIKVLSGVSRALNDGP</sequence>
<dbReference type="PANTHER" id="PTHR47957:SF3">
    <property type="entry name" value="ATP-DEPENDENT HELICASE HRQ1"/>
    <property type="match status" value="1"/>
</dbReference>
<feature type="domain" description="Helicase ATP-binding" evidence="3">
    <location>
        <begin position="68"/>
        <end position="247"/>
    </location>
</feature>
<dbReference type="AlphaFoldDB" id="A0AB37GC66"/>
<evidence type="ECO:0000313" key="6">
    <source>
        <dbReference type="EMBL" id="QQB83480.1"/>
    </source>
</evidence>
<dbReference type="GO" id="GO:0003676">
    <property type="term" value="F:nucleic acid binding"/>
    <property type="evidence" value="ECO:0007669"/>
    <property type="project" value="InterPro"/>
</dbReference>
<dbReference type="SUPFAM" id="SSF52540">
    <property type="entry name" value="P-loop containing nucleoside triphosphate hydrolases"/>
    <property type="match status" value="1"/>
</dbReference>
<evidence type="ECO:0000259" key="4">
    <source>
        <dbReference type="PROSITE" id="PS51194"/>
    </source>
</evidence>
<dbReference type="Pfam" id="PF00271">
    <property type="entry name" value="Helicase_C"/>
    <property type="match status" value="1"/>
</dbReference>
<dbReference type="PROSITE" id="PS51192">
    <property type="entry name" value="HELICASE_ATP_BIND_1"/>
    <property type="match status" value="1"/>
</dbReference>
<dbReference type="GO" id="GO:0006289">
    <property type="term" value="P:nucleotide-excision repair"/>
    <property type="evidence" value="ECO:0007669"/>
    <property type="project" value="TreeGrafter"/>
</dbReference>
<evidence type="ECO:0000256" key="1">
    <source>
        <dbReference type="ARBA" id="ARBA00022741"/>
    </source>
</evidence>
<dbReference type="CDD" id="cd18797">
    <property type="entry name" value="SF2_C_Hrq"/>
    <property type="match status" value="1"/>
</dbReference>
<reference evidence="7 8" key="1">
    <citation type="submission" date="2020-12" db="EMBL/GenBank/DDBJ databases">
        <title>FDA dAtabase for Regulatory Grade micrObial Sequences (FDA-ARGOS): Supporting development and validation of Infectious Disease Dx tests.</title>
        <authorList>
            <person name="Sproer C."/>
            <person name="Gronow S."/>
            <person name="Severitt S."/>
            <person name="Schroder I."/>
            <person name="Tallon L."/>
            <person name="Sadzewicz L."/>
            <person name="Zhao X."/>
            <person name="Boylan J."/>
            <person name="Ott S."/>
            <person name="Bowen H."/>
            <person name="Vavikolanu K."/>
            <person name="Mehta A."/>
            <person name="Aluvathingal J."/>
            <person name="Nadendla S."/>
            <person name="Lowell S."/>
            <person name="Myers T."/>
            <person name="Yan Y."/>
            <person name="Sichtig H."/>
        </authorList>
    </citation>
    <scope>NUCLEOTIDE SEQUENCE [LARGE SCALE GENOMIC DNA]</scope>
    <source>
        <strain evidence="5 7">FDAARGOS_938</strain>
        <strain evidence="6 8">FDAARGOS_991</strain>
    </source>
</reference>
<dbReference type="InterPro" id="IPR014001">
    <property type="entry name" value="Helicase_ATP-bd"/>
</dbReference>
<dbReference type="GO" id="GO:0005524">
    <property type="term" value="F:ATP binding"/>
    <property type="evidence" value="ECO:0007669"/>
    <property type="project" value="UniProtKB-KW"/>
</dbReference>
<dbReference type="Proteomes" id="UP000594774">
    <property type="component" value="Chromosome"/>
</dbReference>
<dbReference type="EMBL" id="CP066023">
    <property type="protein sequence ID" value="QQB83480.1"/>
    <property type="molecule type" value="Genomic_DNA"/>
</dbReference>
<evidence type="ECO:0000313" key="8">
    <source>
        <dbReference type="Proteomes" id="UP000595198"/>
    </source>
</evidence>
<dbReference type="InterPro" id="IPR001650">
    <property type="entry name" value="Helicase_C-like"/>
</dbReference>
<dbReference type="SMART" id="SM00487">
    <property type="entry name" value="DEXDc"/>
    <property type="match status" value="1"/>
</dbReference>
<keyword evidence="5" id="KW-0378">Hydrolase</keyword>
<dbReference type="EMBL" id="CP065628">
    <property type="protein sequence ID" value="QPR31600.1"/>
    <property type="molecule type" value="Genomic_DNA"/>
</dbReference>
<dbReference type="InterPro" id="IPR018973">
    <property type="entry name" value="MZB"/>
</dbReference>
<dbReference type="PROSITE" id="PS51194">
    <property type="entry name" value="HELICASE_CTER"/>
    <property type="match status" value="1"/>
</dbReference>
<evidence type="ECO:0000256" key="2">
    <source>
        <dbReference type="ARBA" id="ARBA00022840"/>
    </source>
</evidence>
<dbReference type="GO" id="GO:0036297">
    <property type="term" value="P:interstrand cross-link repair"/>
    <property type="evidence" value="ECO:0007669"/>
    <property type="project" value="TreeGrafter"/>
</dbReference>
<dbReference type="InterPro" id="IPR022307">
    <property type="entry name" value="Helicase_put_actinobac"/>
</dbReference>
<keyword evidence="1" id="KW-0547">Nucleotide-binding</keyword>
<dbReference type="CDD" id="cd17923">
    <property type="entry name" value="DEXHc_Hrq1-like"/>
    <property type="match status" value="1"/>
</dbReference>
<dbReference type="InterPro" id="IPR011545">
    <property type="entry name" value="DEAD/DEAH_box_helicase_dom"/>
</dbReference>
<keyword evidence="2" id="KW-0067">ATP-binding</keyword>
<evidence type="ECO:0000313" key="7">
    <source>
        <dbReference type="Proteomes" id="UP000594774"/>
    </source>
</evidence>
<proteinExistence type="predicted"/>
<evidence type="ECO:0000313" key="5">
    <source>
        <dbReference type="EMBL" id="QPR31600.1"/>
    </source>
</evidence>
<keyword evidence="8" id="KW-1185">Reference proteome</keyword>
<dbReference type="NCBIfam" id="TIGR03817">
    <property type="entry name" value="DECH_helic"/>
    <property type="match status" value="1"/>
</dbReference>
<protein>
    <submittedName>
        <fullName evidence="5">DEAD/DEAH box helicase</fullName>
    </submittedName>
</protein>
<feature type="domain" description="Helicase C-terminal" evidence="4">
    <location>
        <begin position="288"/>
        <end position="442"/>
    </location>
</feature>
<dbReference type="FunFam" id="3.40.50.300:FF:001137">
    <property type="entry name" value="DEAD/DEAH box helicase"/>
    <property type="match status" value="1"/>
</dbReference>
<dbReference type="Gene3D" id="3.40.50.300">
    <property type="entry name" value="P-loop containing nucleotide triphosphate hydrolases"/>
    <property type="match status" value="2"/>
</dbReference>
<dbReference type="InterPro" id="IPR027417">
    <property type="entry name" value="P-loop_NTPase"/>
</dbReference>
<dbReference type="PANTHER" id="PTHR47957">
    <property type="entry name" value="ATP-DEPENDENT HELICASE HRQ1"/>
    <property type="match status" value="1"/>
</dbReference>